<evidence type="ECO:0000313" key="6">
    <source>
        <dbReference type="Proteomes" id="UP000799779"/>
    </source>
</evidence>
<proteinExistence type="inferred from homology"/>
<keyword evidence="2" id="KW-0853">WD repeat</keyword>
<comment type="subcellular location">
    <subcellularLocation>
        <location evidence="1">Vacuole membrane</location>
        <topology evidence="1">Peripheral membrane protein</topology>
    </subcellularLocation>
</comment>
<dbReference type="OrthoDB" id="1667587at2759"/>
<accession>A0A6A5WIT2</accession>
<dbReference type="PANTHER" id="PTHR11227">
    <property type="entry name" value="WD-REPEAT PROTEIN INTERACTING WITH PHOSPHOINOSIDES WIPI -RELATED"/>
    <property type="match status" value="1"/>
</dbReference>
<evidence type="ECO:0000256" key="3">
    <source>
        <dbReference type="ARBA" id="ARBA00022737"/>
    </source>
</evidence>
<organism evidence="5 6">
    <name type="scientific">Amniculicola lignicola CBS 123094</name>
    <dbReference type="NCBI Taxonomy" id="1392246"/>
    <lineage>
        <taxon>Eukaryota</taxon>
        <taxon>Fungi</taxon>
        <taxon>Dikarya</taxon>
        <taxon>Ascomycota</taxon>
        <taxon>Pezizomycotina</taxon>
        <taxon>Dothideomycetes</taxon>
        <taxon>Pleosporomycetidae</taxon>
        <taxon>Pleosporales</taxon>
        <taxon>Amniculicolaceae</taxon>
        <taxon>Amniculicola</taxon>
    </lineage>
</organism>
<dbReference type="Pfam" id="PF21032">
    <property type="entry name" value="PROPPIN"/>
    <property type="match status" value="1"/>
</dbReference>
<dbReference type="Proteomes" id="UP000799779">
    <property type="component" value="Unassembled WGS sequence"/>
</dbReference>
<dbReference type="InterPro" id="IPR001680">
    <property type="entry name" value="WD40_rpt"/>
</dbReference>
<dbReference type="AlphaFoldDB" id="A0A6A5WIT2"/>
<dbReference type="SUPFAM" id="SSF50978">
    <property type="entry name" value="WD40 repeat-like"/>
    <property type="match status" value="1"/>
</dbReference>
<dbReference type="InterPro" id="IPR015943">
    <property type="entry name" value="WD40/YVTN_repeat-like_dom_sf"/>
</dbReference>
<keyword evidence="3" id="KW-0677">Repeat</keyword>
<evidence type="ECO:0000256" key="1">
    <source>
        <dbReference type="ARBA" id="ARBA00004148"/>
    </source>
</evidence>
<protein>
    <submittedName>
        <fullName evidence="5">WD40 repeat-like protein</fullName>
    </submittedName>
</protein>
<sequence>MNTRPILDSSTGPLALSASLNPDNSCFSVALENGFRIFTAQTGELRLAREMSGGLGSVEMLGTTEYLAIVGGGKQPIFPQNKIHIWNDRTQKVVTTLEFNSPVQRVRINRHYVVVVLLNSVKIYKMKVPPEKLAEYETVNNPYGICHLGDEHVVYPGIVPGQVKLYNLRNGNVSIIPAHESPLRTLALNRRGTMVATASEQGTLIRLWGFPSCTKLMEFRRGVDPAVIFSMAFSPTGKMLAVSSDKSTVHIFDLPDEETGAYPIPASSTNQLKQHKWGVLSRVPFLPRQFSDTYSNLTQKFEIGNEPEGWGTASKSATFNAGIPGVPGGRPTKGLVGWLDDNSFIVIGAGQDARWEKFNVGETPDGKRGVEREGWKRYLE</sequence>
<evidence type="ECO:0000313" key="5">
    <source>
        <dbReference type="EMBL" id="KAF1999045.1"/>
    </source>
</evidence>
<dbReference type="Gene3D" id="2.130.10.10">
    <property type="entry name" value="YVTN repeat-like/Quinoprotein amine dehydrogenase"/>
    <property type="match status" value="1"/>
</dbReference>
<reference evidence="5" key="1">
    <citation type="journal article" date="2020" name="Stud. Mycol.">
        <title>101 Dothideomycetes genomes: a test case for predicting lifestyles and emergence of pathogens.</title>
        <authorList>
            <person name="Haridas S."/>
            <person name="Albert R."/>
            <person name="Binder M."/>
            <person name="Bloem J."/>
            <person name="Labutti K."/>
            <person name="Salamov A."/>
            <person name="Andreopoulos B."/>
            <person name="Baker S."/>
            <person name="Barry K."/>
            <person name="Bills G."/>
            <person name="Bluhm B."/>
            <person name="Cannon C."/>
            <person name="Castanera R."/>
            <person name="Culley D."/>
            <person name="Daum C."/>
            <person name="Ezra D."/>
            <person name="Gonzalez J."/>
            <person name="Henrissat B."/>
            <person name="Kuo A."/>
            <person name="Liang C."/>
            <person name="Lipzen A."/>
            <person name="Lutzoni F."/>
            <person name="Magnuson J."/>
            <person name="Mondo S."/>
            <person name="Nolan M."/>
            <person name="Ohm R."/>
            <person name="Pangilinan J."/>
            <person name="Park H.-J."/>
            <person name="Ramirez L."/>
            <person name="Alfaro M."/>
            <person name="Sun H."/>
            <person name="Tritt A."/>
            <person name="Yoshinaga Y."/>
            <person name="Zwiers L.-H."/>
            <person name="Turgeon B."/>
            <person name="Goodwin S."/>
            <person name="Spatafora J."/>
            <person name="Crous P."/>
            <person name="Grigoriev I."/>
        </authorList>
    </citation>
    <scope>NUCLEOTIDE SEQUENCE</scope>
    <source>
        <strain evidence="5">CBS 123094</strain>
    </source>
</reference>
<dbReference type="EMBL" id="ML977599">
    <property type="protein sequence ID" value="KAF1999045.1"/>
    <property type="molecule type" value="Genomic_DNA"/>
</dbReference>
<dbReference type="InterPro" id="IPR036322">
    <property type="entry name" value="WD40_repeat_dom_sf"/>
</dbReference>
<dbReference type="GO" id="GO:0005774">
    <property type="term" value="C:vacuolar membrane"/>
    <property type="evidence" value="ECO:0007669"/>
    <property type="project" value="UniProtKB-SubCell"/>
</dbReference>
<keyword evidence="6" id="KW-1185">Reference proteome</keyword>
<comment type="similarity">
    <text evidence="4">Belongs to the WD repeat PROPPIN family.</text>
</comment>
<dbReference type="SMART" id="SM00320">
    <property type="entry name" value="WD40"/>
    <property type="match status" value="3"/>
</dbReference>
<gene>
    <name evidence="5" type="ORF">P154DRAFT_239295</name>
</gene>
<name>A0A6A5WIT2_9PLEO</name>
<dbReference type="InterPro" id="IPR048720">
    <property type="entry name" value="PROPPIN"/>
</dbReference>
<evidence type="ECO:0000256" key="4">
    <source>
        <dbReference type="ARBA" id="ARBA00025740"/>
    </source>
</evidence>
<evidence type="ECO:0000256" key="2">
    <source>
        <dbReference type="ARBA" id="ARBA00022574"/>
    </source>
</evidence>